<feature type="chain" id="PRO_5045544055" description="DUF1496 domain-containing protein" evidence="1">
    <location>
        <begin position="22"/>
        <end position="129"/>
    </location>
</feature>
<dbReference type="EMBL" id="CP115174">
    <property type="protein sequence ID" value="WBO22619.1"/>
    <property type="molecule type" value="Genomic_DNA"/>
</dbReference>
<evidence type="ECO:0008006" key="4">
    <source>
        <dbReference type="Google" id="ProtNLM"/>
    </source>
</evidence>
<reference evidence="2 3" key="1">
    <citation type="submission" date="2022-12" db="EMBL/GenBank/DDBJ databases">
        <title>Sphingomonas abieness sp. nov., an endophytic bacterium isolated from Abies koreana.</title>
        <authorList>
            <person name="Jiang L."/>
            <person name="Lee J."/>
        </authorList>
    </citation>
    <scope>NUCLEOTIDE SEQUENCE [LARGE SCALE GENOMIC DNA]</scope>
    <source>
        <strain evidence="3">PAMB 00755</strain>
    </source>
</reference>
<organism evidence="2 3">
    <name type="scientific">Sphingomonas abietis</name>
    <dbReference type="NCBI Taxonomy" id="3012344"/>
    <lineage>
        <taxon>Bacteria</taxon>
        <taxon>Pseudomonadati</taxon>
        <taxon>Pseudomonadota</taxon>
        <taxon>Alphaproteobacteria</taxon>
        <taxon>Sphingomonadales</taxon>
        <taxon>Sphingomonadaceae</taxon>
        <taxon>Sphingomonas</taxon>
    </lineage>
</organism>
<feature type="signal peptide" evidence="1">
    <location>
        <begin position="1"/>
        <end position="21"/>
    </location>
</feature>
<evidence type="ECO:0000313" key="3">
    <source>
        <dbReference type="Proteomes" id="UP001210865"/>
    </source>
</evidence>
<sequence length="129" mass="13961">MRIPASLLILALLGTPLAARAPSMEKMLAGRTPGKPQGCIMQSQIDDSTIFDQGAILYHMKGGPDYLNTPTPRCPSLRSDSFIVSHTYSNQLCRGDILQVHDQASGMDFGGCPLGDFVPYARVKTPKPQ</sequence>
<gene>
    <name evidence="2" type="ORF">PBT88_00225</name>
</gene>
<proteinExistence type="predicted"/>
<accession>A0ABY7NRM7</accession>
<protein>
    <recommendedName>
        <fullName evidence="4">DUF1496 domain-containing protein</fullName>
    </recommendedName>
</protein>
<evidence type="ECO:0000256" key="1">
    <source>
        <dbReference type="SAM" id="SignalP"/>
    </source>
</evidence>
<evidence type="ECO:0000313" key="2">
    <source>
        <dbReference type="EMBL" id="WBO22619.1"/>
    </source>
</evidence>
<dbReference type="Proteomes" id="UP001210865">
    <property type="component" value="Chromosome"/>
</dbReference>
<dbReference type="RefSeq" id="WP_270077261.1">
    <property type="nucleotide sequence ID" value="NZ_CP115174.1"/>
</dbReference>
<name>A0ABY7NRM7_9SPHN</name>
<keyword evidence="1" id="KW-0732">Signal</keyword>
<keyword evidence="3" id="KW-1185">Reference proteome</keyword>